<evidence type="ECO:0000313" key="10">
    <source>
        <dbReference type="Proteomes" id="UP000057609"/>
    </source>
</evidence>
<dbReference type="CDD" id="cd02766">
    <property type="entry name" value="MopB_3"/>
    <property type="match status" value="1"/>
</dbReference>
<dbReference type="HOGENOM" id="CLU_000422_13_3_7"/>
<dbReference type="InterPro" id="IPR009010">
    <property type="entry name" value="Asp_de-COase-like_dom_sf"/>
</dbReference>
<dbReference type="InterPro" id="IPR006657">
    <property type="entry name" value="MoPterin_dinucl-bd_dom"/>
</dbReference>
<comment type="similarity">
    <text evidence="2">Belongs to the prokaryotic molybdopterin-containing oxidoreductase family.</text>
</comment>
<dbReference type="Proteomes" id="UP000057609">
    <property type="component" value="Chromosome"/>
</dbReference>
<dbReference type="SMART" id="SM00926">
    <property type="entry name" value="Molybdop_Fe4S4"/>
    <property type="match status" value="1"/>
</dbReference>
<dbReference type="KEGG" id="gpi:GPICK_11355"/>
<evidence type="ECO:0000256" key="5">
    <source>
        <dbReference type="ARBA" id="ARBA00023002"/>
    </source>
</evidence>
<dbReference type="EMBL" id="CP009788">
    <property type="protein sequence ID" value="AJE04904.1"/>
    <property type="molecule type" value="Genomic_DNA"/>
</dbReference>
<dbReference type="RefSeq" id="WP_039745686.1">
    <property type="nucleotide sequence ID" value="NZ_CP009788.1"/>
</dbReference>
<dbReference type="SUPFAM" id="SSF53706">
    <property type="entry name" value="Formate dehydrogenase/DMSO reductase, domains 1-3"/>
    <property type="match status" value="1"/>
</dbReference>
<dbReference type="GO" id="GO:0046872">
    <property type="term" value="F:metal ion binding"/>
    <property type="evidence" value="ECO:0007669"/>
    <property type="project" value="UniProtKB-KW"/>
</dbReference>
<keyword evidence="6" id="KW-0408">Iron</keyword>
<dbReference type="PROSITE" id="PS51669">
    <property type="entry name" value="4FE4S_MOW_BIS_MGD"/>
    <property type="match status" value="1"/>
</dbReference>
<dbReference type="AlphaFoldDB" id="A0A0B5BID5"/>
<dbReference type="InterPro" id="IPR006963">
    <property type="entry name" value="Mopterin_OxRdtase_4Fe-4S_dom"/>
</dbReference>
<keyword evidence="3" id="KW-0500">Molybdenum</keyword>
<evidence type="ECO:0000259" key="8">
    <source>
        <dbReference type="PROSITE" id="PS51669"/>
    </source>
</evidence>
<dbReference type="Gene3D" id="3.40.228.10">
    <property type="entry name" value="Dimethylsulfoxide Reductase, domain 2"/>
    <property type="match status" value="1"/>
</dbReference>
<dbReference type="GO" id="GO:0051536">
    <property type="term" value="F:iron-sulfur cluster binding"/>
    <property type="evidence" value="ECO:0007669"/>
    <property type="project" value="UniProtKB-KW"/>
</dbReference>
<dbReference type="GO" id="GO:0016491">
    <property type="term" value="F:oxidoreductase activity"/>
    <property type="evidence" value="ECO:0007669"/>
    <property type="project" value="UniProtKB-KW"/>
</dbReference>
<dbReference type="Pfam" id="PF04879">
    <property type="entry name" value="Molybdop_Fe4S4"/>
    <property type="match status" value="1"/>
</dbReference>
<protein>
    <submittedName>
        <fullName evidence="9">Formate dehydrogenase</fullName>
    </submittedName>
</protein>
<gene>
    <name evidence="9" type="ORF">GPICK_11355</name>
</gene>
<dbReference type="Gene3D" id="3.40.50.740">
    <property type="match status" value="1"/>
</dbReference>
<dbReference type="SUPFAM" id="SSF50692">
    <property type="entry name" value="ADC-like"/>
    <property type="match status" value="1"/>
</dbReference>
<dbReference type="Gene3D" id="2.40.40.20">
    <property type="match status" value="1"/>
</dbReference>
<dbReference type="GO" id="GO:0043546">
    <property type="term" value="F:molybdopterin cofactor binding"/>
    <property type="evidence" value="ECO:0007669"/>
    <property type="project" value="InterPro"/>
</dbReference>
<organism evidence="9 10">
    <name type="scientific">Geobacter pickeringii</name>
    <dbReference type="NCBI Taxonomy" id="345632"/>
    <lineage>
        <taxon>Bacteria</taxon>
        <taxon>Pseudomonadati</taxon>
        <taxon>Thermodesulfobacteriota</taxon>
        <taxon>Desulfuromonadia</taxon>
        <taxon>Geobacterales</taxon>
        <taxon>Geobacteraceae</taxon>
        <taxon>Geobacter</taxon>
    </lineage>
</organism>
<evidence type="ECO:0000256" key="1">
    <source>
        <dbReference type="ARBA" id="ARBA00001942"/>
    </source>
</evidence>
<keyword evidence="10" id="KW-1185">Reference proteome</keyword>
<evidence type="ECO:0000256" key="7">
    <source>
        <dbReference type="ARBA" id="ARBA00023014"/>
    </source>
</evidence>
<evidence type="ECO:0000256" key="3">
    <source>
        <dbReference type="ARBA" id="ARBA00022505"/>
    </source>
</evidence>
<dbReference type="Pfam" id="PF00384">
    <property type="entry name" value="Molybdopterin"/>
    <property type="match status" value="1"/>
</dbReference>
<dbReference type="InterPro" id="IPR037920">
    <property type="entry name" value="YoaE_C"/>
</dbReference>
<dbReference type="STRING" id="345632.GPICK_11355"/>
<comment type="cofactor">
    <cofactor evidence="1">
        <name>Mo-bis(molybdopterin guanine dinucleotide)</name>
        <dbReference type="ChEBI" id="CHEBI:60539"/>
    </cofactor>
</comment>
<dbReference type="PROSITE" id="PS00490">
    <property type="entry name" value="MOLYBDOPTERIN_PROK_2"/>
    <property type="match status" value="1"/>
</dbReference>
<accession>A0A0B5BID5</accession>
<dbReference type="Pfam" id="PF01568">
    <property type="entry name" value="Molydop_binding"/>
    <property type="match status" value="1"/>
</dbReference>
<dbReference type="CDD" id="cd02786">
    <property type="entry name" value="MopB_CT_3"/>
    <property type="match status" value="1"/>
</dbReference>
<keyword evidence="5" id="KW-0560">Oxidoreductase</keyword>
<dbReference type="OrthoDB" id="9810782at2"/>
<dbReference type="Gene3D" id="2.20.25.90">
    <property type="entry name" value="ADC-like domains"/>
    <property type="match status" value="1"/>
</dbReference>
<sequence>MSATITRSVCPYDCPDTCGLLVEVENGRAVRVTGDPEHPFTRGTLCPKMLHYERTVHSPERLTTPLIRTGAKGAGEFRRASWEEAIATIAARWQEIIAAHGAEAILPYSYAGTMGLVQRNSGHPFFHRLGASRLERTICSPAKEAGWQAVMGETPAPHPDEVAESDLVILWGINAAATNIHFLHGVREAKRRGAAVWLIDTYETPTAKTADRVILPRPGSDGALALGLMHVISREGLVDRAFVAERVQGFAELAETILPDYPPERVEALTGIPAATVEELARLYAKARAPFIRLGSGLSRYGNGAMTIRTICALPALVGAYGKRGGGLFASTSTGPAFALKEVTREDFQARPTRLVNMNRLGHALTELADPPVMALYVYHSNPAAVTPDQNAILRGLGRDDLFTVVHERFMTDTARWADVVLPATSSLETSDLYRAYGTYCIQRCRPAVPPVGESRSNWDTFALLAEAMGFDEPFFRQSADELIDRLLAIPTSMREGIDLARFNEGKGVELPLPADAPRTFRTPSGKVEILNPREPEPLPRFLPAHEEGGTLPLMLMTAPTPYALNASFYEQEELREKQGGMCLMVNPAEAAARGLADGQRVVAFNVRGEVAFILRVTGGVPAGVAVAEGVWWSAHAPGDRTVNALTSQRLTDRGNGSTFYDTRIDIRATA</sequence>
<dbReference type="PANTHER" id="PTHR43742:SF6">
    <property type="entry name" value="OXIDOREDUCTASE YYAE-RELATED"/>
    <property type="match status" value="1"/>
</dbReference>
<dbReference type="InterPro" id="IPR006656">
    <property type="entry name" value="Mopterin_OxRdtase"/>
</dbReference>
<reference evidence="9 10" key="1">
    <citation type="journal article" date="2015" name="Genome Announc.">
        <title>Complete Genome of Geobacter pickeringii G13T, a Metal-Reducing Isolate from Sedimentary Kaolin Deposits.</title>
        <authorList>
            <person name="Badalamenti J.P."/>
            <person name="Bond D.R."/>
        </authorList>
    </citation>
    <scope>NUCLEOTIDE SEQUENCE [LARGE SCALE GENOMIC DNA]</scope>
    <source>
        <strain evidence="9 10">G13</strain>
    </source>
</reference>
<evidence type="ECO:0000313" key="9">
    <source>
        <dbReference type="EMBL" id="AJE04904.1"/>
    </source>
</evidence>
<evidence type="ECO:0000256" key="2">
    <source>
        <dbReference type="ARBA" id="ARBA00010312"/>
    </source>
</evidence>
<evidence type="ECO:0000256" key="4">
    <source>
        <dbReference type="ARBA" id="ARBA00022723"/>
    </source>
</evidence>
<feature type="domain" description="4Fe-4S Mo/W bis-MGD-type" evidence="8">
    <location>
        <begin position="3"/>
        <end position="60"/>
    </location>
</feature>
<dbReference type="Gene3D" id="3.30.2070.10">
    <property type="entry name" value="Formate dehydrogenase/DMSO reductase"/>
    <property type="match status" value="1"/>
</dbReference>
<name>A0A0B5BID5_9BACT</name>
<evidence type="ECO:0000256" key="6">
    <source>
        <dbReference type="ARBA" id="ARBA00023004"/>
    </source>
</evidence>
<proteinExistence type="inferred from homology"/>
<keyword evidence="4" id="KW-0479">Metal-binding</keyword>
<dbReference type="InterPro" id="IPR050612">
    <property type="entry name" value="Prok_Mopterin_Oxidored"/>
</dbReference>
<dbReference type="PANTHER" id="PTHR43742">
    <property type="entry name" value="TRIMETHYLAMINE-N-OXIDE REDUCTASE"/>
    <property type="match status" value="1"/>
</dbReference>
<dbReference type="InterPro" id="IPR006655">
    <property type="entry name" value="Mopterin_OxRdtase_prok_CS"/>
</dbReference>
<keyword evidence="7" id="KW-0411">Iron-sulfur</keyword>